<dbReference type="PANTHER" id="PTHR11609:SF5">
    <property type="entry name" value="PHOSPHORIBOSYLAMINOIMIDAZOLE CARBOXYLASE"/>
    <property type="match status" value="1"/>
</dbReference>
<evidence type="ECO:0000259" key="2">
    <source>
        <dbReference type="PROSITE" id="PS50975"/>
    </source>
</evidence>
<reference evidence="3" key="2">
    <citation type="journal article" date="2021" name="PeerJ">
        <title>Extensive microbial diversity within the chicken gut microbiome revealed by metagenomics and culture.</title>
        <authorList>
            <person name="Gilroy R."/>
            <person name="Ravi A."/>
            <person name="Getino M."/>
            <person name="Pursley I."/>
            <person name="Horton D.L."/>
            <person name="Alikhan N.F."/>
            <person name="Baker D."/>
            <person name="Gharbi K."/>
            <person name="Hall N."/>
            <person name="Watson M."/>
            <person name="Adriaenssens E.M."/>
            <person name="Foster-Nyarko E."/>
            <person name="Jarju S."/>
            <person name="Secka A."/>
            <person name="Antonio M."/>
            <person name="Oren A."/>
            <person name="Chaudhuri R.R."/>
            <person name="La Ragione R."/>
            <person name="Hildebrand F."/>
            <person name="Pallen M.J."/>
        </authorList>
    </citation>
    <scope>NUCLEOTIDE SEQUENCE</scope>
    <source>
        <strain evidence="3">C6-149</strain>
    </source>
</reference>
<dbReference type="InterPro" id="IPR011761">
    <property type="entry name" value="ATP-grasp"/>
</dbReference>
<dbReference type="GO" id="GO:0046872">
    <property type="term" value="F:metal ion binding"/>
    <property type="evidence" value="ECO:0007669"/>
    <property type="project" value="InterPro"/>
</dbReference>
<sequence>MSISNYTLGIINHNLPVSLKIAEEAHNLSINVVLLSDIELSNSYKCAFDNVIIGSLLSKNILKTFANKCDIVTYLSNNVPISTLKYLNDKVDLVQGLELISIIKDRSLEKRLFEEINVNNYPYTVVTQLDDIYGSISSIGFPAVLSPIQRKSEEQKLLINSQADIALASDMLLKNGPHILEARLKNSIDYDVYMAKSSSKENNIRVFPALRIQKTSNGLLEAYLSNDLLSSELISEMKRLSTLIAMKINYYGLFKITLSISKSKNIFVKGISIDINEISMIFNKAFNINAIDLHLRSLLGLSLPLLKQYNPVILATFNKDVIDSIDRQLLIKNNWKFYYLNDDNGYIILQPNSLKLGLNQLLATNIW</sequence>
<keyword evidence="1" id="KW-0067">ATP-binding</keyword>
<name>A0A9D9E5Q3_9LACO</name>
<dbReference type="Gene3D" id="3.40.50.20">
    <property type="match status" value="1"/>
</dbReference>
<organism evidence="3 4">
    <name type="scientific">Candidatus Gallilactobacillus intestinavium</name>
    <dbReference type="NCBI Taxonomy" id="2840838"/>
    <lineage>
        <taxon>Bacteria</taxon>
        <taxon>Bacillati</taxon>
        <taxon>Bacillota</taxon>
        <taxon>Bacilli</taxon>
        <taxon>Lactobacillales</taxon>
        <taxon>Lactobacillaceae</taxon>
        <taxon>Lactobacillaceae incertae sedis</taxon>
        <taxon>Candidatus Gallilactobacillus</taxon>
    </lineage>
</organism>
<evidence type="ECO:0000313" key="3">
    <source>
        <dbReference type="EMBL" id="MBO8441388.1"/>
    </source>
</evidence>
<dbReference type="Gene3D" id="3.30.1490.20">
    <property type="entry name" value="ATP-grasp fold, A domain"/>
    <property type="match status" value="1"/>
</dbReference>
<feature type="domain" description="ATP-grasp" evidence="2">
    <location>
        <begin position="110"/>
        <end position="299"/>
    </location>
</feature>
<dbReference type="InterPro" id="IPR013815">
    <property type="entry name" value="ATP_grasp_subdomain_1"/>
</dbReference>
<dbReference type="Proteomes" id="UP000823614">
    <property type="component" value="Unassembled WGS sequence"/>
</dbReference>
<reference evidence="3" key="1">
    <citation type="submission" date="2020-10" db="EMBL/GenBank/DDBJ databases">
        <authorList>
            <person name="Gilroy R."/>
        </authorList>
    </citation>
    <scope>NUCLEOTIDE SEQUENCE</scope>
    <source>
        <strain evidence="3">C6-149</strain>
    </source>
</reference>
<dbReference type="SUPFAM" id="SSF56059">
    <property type="entry name" value="Glutathione synthetase ATP-binding domain-like"/>
    <property type="match status" value="1"/>
</dbReference>
<dbReference type="Gene3D" id="3.30.470.20">
    <property type="entry name" value="ATP-grasp fold, B domain"/>
    <property type="match status" value="1"/>
</dbReference>
<accession>A0A9D9E5Q3</accession>
<comment type="caution">
    <text evidence="3">The sequence shown here is derived from an EMBL/GenBank/DDBJ whole genome shotgun (WGS) entry which is preliminary data.</text>
</comment>
<dbReference type="EMBL" id="JADIMP010000051">
    <property type="protein sequence ID" value="MBO8441388.1"/>
    <property type="molecule type" value="Genomic_DNA"/>
</dbReference>
<dbReference type="PROSITE" id="PS50975">
    <property type="entry name" value="ATP_GRASP"/>
    <property type="match status" value="1"/>
</dbReference>
<proteinExistence type="predicted"/>
<dbReference type="AlphaFoldDB" id="A0A9D9E5Q3"/>
<keyword evidence="1" id="KW-0547">Nucleotide-binding</keyword>
<dbReference type="GO" id="GO:0005524">
    <property type="term" value="F:ATP binding"/>
    <property type="evidence" value="ECO:0007669"/>
    <property type="project" value="UniProtKB-UniRule"/>
</dbReference>
<dbReference type="GO" id="GO:0005829">
    <property type="term" value="C:cytosol"/>
    <property type="evidence" value="ECO:0007669"/>
    <property type="project" value="TreeGrafter"/>
</dbReference>
<gene>
    <name evidence="3" type="ORF">IAA89_02950</name>
</gene>
<evidence type="ECO:0000256" key="1">
    <source>
        <dbReference type="PROSITE-ProRule" id="PRU00409"/>
    </source>
</evidence>
<evidence type="ECO:0000313" key="4">
    <source>
        <dbReference type="Proteomes" id="UP000823614"/>
    </source>
</evidence>
<dbReference type="PANTHER" id="PTHR11609">
    <property type="entry name" value="PURINE BIOSYNTHESIS PROTEIN 6/7, PUR6/7"/>
    <property type="match status" value="1"/>
</dbReference>
<protein>
    <recommendedName>
        <fullName evidence="2">ATP-grasp domain-containing protein</fullName>
    </recommendedName>
</protein>